<proteinExistence type="predicted"/>
<comment type="caution">
    <text evidence="2">The sequence shown here is derived from an EMBL/GenBank/DDBJ whole genome shotgun (WGS) entry which is preliminary data.</text>
</comment>
<keyword evidence="1" id="KW-0812">Transmembrane</keyword>
<organism evidence="2 3">
    <name type="scientific">Photobacterium sanguinicancri</name>
    <dbReference type="NCBI Taxonomy" id="875932"/>
    <lineage>
        <taxon>Bacteria</taxon>
        <taxon>Pseudomonadati</taxon>
        <taxon>Pseudomonadota</taxon>
        <taxon>Gammaproteobacteria</taxon>
        <taxon>Vibrionales</taxon>
        <taxon>Vibrionaceae</taxon>
        <taxon>Photobacterium</taxon>
    </lineage>
</organism>
<keyword evidence="1" id="KW-1133">Transmembrane helix</keyword>
<evidence type="ECO:0000313" key="3">
    <source>
        <dbReference type="Proteomes" id="UP000215999"/>
    </source>
</evidence>
<sequence length="136" mass="14975">MTSNQKGSSLIEVLLSLLVMSVAILGLIKMQTYMDVRSENALHTLDALHFAEEKLELYRTRSQSAAGGTIAYDSIVNGTDAVVLGNKNATRTVVVKDNLPAIGMKKIEVSVSWQDRRAENQAVKLETIISKYSEFD</sequence>
<evidence type="ECO:0000313" key="2">
    <source>
        <dbReference type="EMBL" id="OZS44165.1"/>
    </source>
</evidence>
<dbReference type="Proteomes" id="UP000215999">
    <property type="component" value="Unassembled WGS sequence"/>
</dbReference>
<dbReference type="InterPro" id="IPR012902">
    <property type="entry name" value="N_methyl_site"/>
</dbReference>
<keyword evidence="3" id="KW-1185">Reference proteome</keyword>
<accession>A0ABX4G0P1</accession>
<feature type="transmembrane region" description="Helical" evidence="1">
    <location>
        <begin position="6"/>
        <end position="28"/>
    </location>
</feature>
<evidence type="ECO:0000256" key="1">
    <source>
        <dbReference type="SAM" id="Phobius"/>
    </source>
</evidence>
<protein>
    <recommendedName>
        <fullName evidence="4">Type IV pilin</fullName>
    </recommendedName>
</protein>
<gene>
    <name evidence="2" type="ORF">ASV53_09605</name>
</gene>
<dbReference type="EMBL" id="NOIF01000047">
    <property type="protein sequence ID" value="OZS44165.1"/>
    <property type="molecule type" value="Genomic_DNA"/>
</dbReference>
<name>A0ABX4G0P1_9GAMM</name>
<dbReference type="RefSeq" id="WP_094956937.1">
    <property type="nucleotide sequence ID" value="NZ_NOIF01000047.1"/>
</dbReference>
<keyword evidence="1" id="KW-0472">Membrane</keyword>
<reference evidence="2 3" key="1">
    <citation type="journal article" date="2016" name="Antonie Van Leeuwenhoek">
        <title>Photobacterium sanguinicancri sp. nov. isolated from marine animals.</title>
        <authorList>
            <person name="Gomez-Gil B."/>
            <person name="Roque A."/>
            <person name="Rotllant G."/>
            <person name="Romalde J.L."/>
            <person name="Doce A."/>
            <person name="Eggermont M."/>
            <person name="Defoirdt T."/>
        </authorList>
    </citation>
    <scope>NUCLEOTIDE SEQUENCE [LARGE SCALE GENOMIC DNA]</scope>
    <source>
        <strain evidence="2 3">CAIM 1827</strain>
    </source>
</reference>
<evidence type="ECO:0008006" key="4">
    <source>
        <dbReference type="Google" id="ProtNLM"/>
    </source>
</evidence>
<dbReference type="Pfam" id="PF07963">
    <property type="entry name" value="N_methyl"/>
    <property type="match status" value="1"/>
</dbReference>